<dbReference type="SUPFAM" id="SSF53474">
    <property type="entry name" value="alpha/beta-Hydrolases"/>
    <property type="match status" value="1"/>
</dbReference>
<dbReference type="InterPro" id="IPR029058">
    <property type="entry name" value="AB_hydrolase_fold"/>
</dbReference>
<comment type="similarity">
    <text evidence="1">Belongs to the AB hydrolase superfamily.</text>
</comment>
<dbReference type="RefSeq" id="WP_345432430.1">
    <property type="nucleotide sequence ID" value="NZ_BAABHK010000005.1"/>
</dbReference>
<evidence type="ECO:0000313" key="4">
    <source>
        <dbReference type="Proteomes" id="UP001501442"/>
    </source>
</evidence>
<evidence type="ECO:0000256" key="2">
    <source>
        <dbReference type="ARBA" id="ARBA00022801"/>
    </source>
</evidence>
<evidence type="ECO:0000313" key="3">
    <source>
        <dbReference type="EMBL" id="GAA4627540.1"/>
    </source>
</evidence>
<sequence>MRFISETTSNGVAERSFTLENIPGVLWSPAEATGGRPLVLLGHGGGRHKKDPRLVAVAHRYVTACGFAVAAVDAPWHGDRPKTEEGERLIADIRERIAEGEPIAPQMARYNAVMAERAVPEWQAVLDALQDLDHVGAGEPVGFWGTSMGSGIGIPFVAAEPRITAAVFGLAGHNGLAEAAARITVPVEFLMQWDDEMVPRDSALALFDALAFQEKTLHANPGRHAEVPAFELESSLRFFARHLLQADTSATAA</sequence>
<name>A0ABP8UAU1_9ACTN</name>
<accession>A0ABP8UAU1</accession>
<protein>
    <recommendedName>
        <fullName evidence="5">Alpha/beta hydrolase</fullName>
    </recommendedName>
</protein>
<dbReference type="Proteomes" id="UP001501442">
    <property type="component" value="Unassembled WGS sequence"/>
</dbReference>
<reference evidence="4" key="1">
    <citation type="journal article" date="2019" name="Int. J. Syst. Evol. Microbiol.">
        <title>The Global Catalogue of Microorganisms (GCM) 10K type strain sequencing project: providing services to taxonomists for standard genome sequencing and annotation.</title>
        <authorList>
            <consortium name="The Broad Institute Genomics Platform"/>
            <consortium name="The Broad Institute Genome Sequencing Center for Infectious Disease"/>
            <person name="Wu L."/>
            <person name="Ma J."/>
        </authorList>
    </citation>
    <scope>NUCLEOTIDE SEQUENCE [LARGE SCALE GENOMIC DNA]</scope>
    <source>
        <strain evidence="4">JCM 17939</strain>
    </source>
</reference>
<dbReference type="EMBL" id="BAABHK010000005">
    <property type="protein sequence ID" value="GAA4627540.1"/>
    <property type="molecule type" value="Genomic_DNA"/>
</dbReference>
<keyword evidence="4" id="KW-1185">Reference proteome</keyword>
<organism evidence="3 4">
    <name type="scientific">Actinoallomurus vinaceus</name>
    <dbReference type="NCBI Taxonomy" id="1080074"/>
    <lineage>
        <taxon>Bacteria</taxon>
        <taxon>Bacillati</taxon>
        <taxon>Actinomycetota</taxon>
        <taxon>Actinomycetes</taxon>
        <taxon>Streptosporangiales</taxon>
        <taxon>Thermomonosporaceae</taxon>
        <taxon>Actinoallomurus</taxon>
    </lineage>
</organism>
<gene>
    <name evidence="3" type="ORF">GCM10023196_040150</name>
</gene>
<evidence type="ECO:0008006" key="5">
    <source>
        <dbReference type="Google" id="ProtNLM"/>
    </source>
</evidence>
<proteinExistence type="inferred from homology"/>
<dbReference type="Gene3D" id="3.40.50.1820">
    <property type="entry name" value="alpha/beta hydrolase"/>
    <property type="match status" value="1"/>
</dbReference>
<comment type="caution">
    <text evidence="3">The sequence shown here is derived from an EMBL/GenBank/DDBJ whole genome shotgun (WGS) entry which is preliminary data.</text>
</comment>
<keyword evidence="2" id="KW-0378">Hydrolase</keyword>
<dbReference type="PANTHER" id="PTHR22946">
    <property type="entry name" value="DIENELACTONE HYDROLASE DOMAIN-CONTAINING PROTEIN-RELATED"/>
    <property type="match status" value="1"/>
</dbReference>
<evidence type="ECO:0000256" key="1">
    <source>
        <dbReference type="ARBA" id="ARBA00008645"/>
    </source>
</evidence>
<dbReference type="PANTHER" id="PTHR22946:SF9">
    <property type="entry name" value="POLYKETIDE TRANSFERASE AF380"/>
    <property type="match status" value="1"/>
</dbReference>
<dbReference type="InterPro" id="IPR050261">
    <property type="entry name" value="FrsA_esterase"/>
</dbReference>